<evidence type="ECO:0000259" key="1">
    <source>
        <dbReference type="PROSITE" id="PS51464"/>
    </source>
</evidence>
<dbReference type="CDD" id="cd05006">
    <property type="entry name" value="SIS_GmhA"/>
    <property type="match status" value="1"/>
</dbReference>
<dbReference type="SUPFAM" id="SSF53697">
    <property type="entry name" value="SIS domain"/>
    <property type="match status" value="1"/>
</dbReference>
<dbReference type="EMBL" id="MFJE01000021">
    <property type="protein sequence ID" value="OGG14330.1"/>
    <property type="molecule type" value="Genomic_DNA"/>
</dbReference>
<dbReference type="InterPro" id="IPR035461">
    <property type="entry name" value="GmhA/DiaA"/>
</dbReference>
<evidence type="ECO:0000313" key="3">
    <source>
        <dbReference type="Proteomes" id="UP000177383"/>
    </source>
</evidence>
<dbReference type="Proteomes" id="UP000177383">
    <property type="component" value="Unassembled WGS sequence"/>
</dbReference>
<dbReference type="STRING" id="1798375.A2773_03465"/>
<feature type="domain" description="SIS" evidence="1">
    <location>
        <begin position="40"/>
        <end position="201"/>
    </location>
</feature>
<evidence type="ECO:0000313" key="2">
    <source>
        <dbReference type="EMBL" id="OGG14330.1"/>
    </source>
</evidence>
<dbReference type="InterPro" id="IPR001347">
    <property type="entry name" value="SIS_dom"/>
</dbReference>
<dbReference type="GO" id="GO:0097367">
    <property type="term" value="F:carbohydrate derivative binding"/>
    <property type="evidence" value="ECO:0007669"/>
    <property type="project" value="InterPro"/>
</dbReference>
<dbReference type="InterPro" id="IPR050099">
    <property type="entry name" value="SIS_GmhA/DiaA_subfam"/>
</dbReference>
<dbReference type="AlphaFoldDB" id="A0A1F5ZPB2"/>
<reference evidence="2 3" key="1">
    <citation type="journal article" date="2016" name="Nat. Commun.">
        <title>Thousands of microbial genomes shed light on interconnected biogeochemical processes in an aquifer system.</title>
        <authorList>
            <person name="Anantharaman K."/>
            <person name="Brown C.T."/>
            <person name="Hug L.A."/>
            <person name="Sharon I."/>
            <person name="Castelle C.J."/>
            <person name="Probst A.J."/>
            <person name="Thomas B.C."/>
            <person name="Singh A."/>
            <person name="Wilkins M.J."/>
            <person name="Karaoz U."/>
            <person name="Brodie E.L."/>
            <person name="Williams K.H."/>
            <person name="Hubbard S.S."/>
            <person name="Banfield J.F."/>
        </authorList>
    </citation>
    <scope>NUCLEOTIDE SEQUENCE [LARGE SCALE GENOMIC DNA]</scope>
</reference>
<dbReference type="PANTHER" id="PTHR30390">
    <property type="entry name" value="SEDOHEPTULOSE 7-PHOSPHATE ISOMERASE / DNAA INITIATOR-ASSOCIATING FACTOR FOR REPLICATION INITIATION"/>
    <property type="match status" value="1"/>
</dbReference>
<dbReference type="Gene3D" id="3.40.50.10490">
    <property type="entry name" value="Glucose-6-phosphate isomerase like protein, domain 1"/>
    <property type="match status" value="1"/>
</dbReference>
<gene>
    <name evidence="2" type="ORF">A2773_03465</name>
</gene>
<dbReference type="InterPro" id="IPR046348">
    <property type="entry name" value="SIS_dom_sf"/>
</dbReference>
<dbReference type="PROSITE" id="PS51464">
    <property type="entry name" value="SIS"/>
    <property type="match status" value="1"/>
</dbReference>
<name>A0A1F5ZPB2_9BACT</name>
<dbReference type="PANTHER" id="PTHR30390:SF8">
    <property type="entry name" value="SUGAR ISOMERASE (SIS)"/>
    <property type="match status" value="1"/>
</dbReference>
<dbReference type="Pfam" id="PF13580">
    <property type="entry name" value="SIS_2"/>
    <property type="match status" value="1"/>
</dbReference>
<proteinExistence type="predicted"/>
<organism evidence="2 3">
    <name type="scientific">Candidatus Gottesmanbacteria bacterium RIFCSPHIGHO2_01_FULL_39_10</name>
    <dbReference type="NCBI Taxonomy" id="1798375"/>
    <lineage>
        <taxon>Bacteria</taxon>
        <taxon>Candidatus Gottesmaniibacteriota</taxon>
    </lineage>
</organism>
<accession>A0A1F5ZPB2</accession>
<protein>
    <recommendedName>
        <fullName evidence="1">SIS domain-containing protein</fullName>
    </recommendedName>
</protein>
<comment type="caution">
    <text evidence="2">The sequence shown here is derived from an EMBL/GenBank/DDBJ whole genome shotgun (WGS) entry which is preliminary data.</text>
</comment>
<sequence>MSNKSVHLDKYQFVDDYIKELKRCLDRLDRKKISEVIELLIVAYKKGKKIFILGNGGSASNASHIACDLGKGTLLRHYDDNEKRFRVISLTDNVAYLTALANDISYEDIFVQQLRNLVDKGDLVMVLSGSGNSSNVIKAVKYAKKKGALTIGFLGFEDGGKLGKMVDTAVIVDSRSYGPCEDIQLVLDHIITGWISKIKGRD</sequence>
<dbReference type="GO" id="GO:1901135">
    <property type="term" value="P:carbohydrate derivative metabolic process"/>
    <property type="evidence" value="ECO:0007669"/>
    <property type="project" value="InterPro"/>
</dbReference>